<evidence type="ECO:0000313" key="2">
    <source>
        <dbReference type="EMBL" id="CAD9240115.1"/>
    </source>
</evidence>
<sequence length="373" mass="42034">MVGGGLRGAVRGDQTAQSAESLTEMEAVWSELRRPRWSNTFPAQLARCAVHRAASVAQLETNLATSDKARCEHGDFEMSKRPMRAGAECLGSSQPAKACADAPRCSEPFVLGHNVSMDISHLSAVERSREVRIHLLRSGWLHWLEVAVRSFARMLTYTLYDLMCLGGLRDAGRIGKIFVEAGIDEALPPRGISLTRKFCEYLVPCGLSSLIISLHYRIRSRAQGRRESARAFFWLTLFRTAYRMARQAIIYRLFFRIGSKEYYLVTAGAIIAAFFREECIWDLFNVRRWPSHFCVTQGKRAILRATAYSLAFALPLERLSALFEPRRRRGNAKKFAFFSSWIVLSRLYALVTKSSAAHIPYISARLRAAAAVV</sequence>
<name>A0A7S1TL90_9RHOD</name>
<reference evidence="2" key="1">
    <citation type="submission" date="2021-01" db="EMBL/GenBank/DDBJ databases">
        <authorList>
            <person name="Corre E."/>
            <person name="Pelletier E."/>
            <person name="Niang G."/>
            <person name="Scheremetjew M."/>
            <person name="Finn R."/>
            <person name="Kale V."/>
            <person name="Holt S."/>
            <person name="Cochrane G."/>
            <person name="Meng A."/>
            <person name="Brown T."/>
            <person name="Cohen L."/>
        </authorList>
    </citation>
    <scope>NUCLEOTIDE SEQUENCE</scope>
    <source>
        <strain evidence="2">CCMP3124</strain>
    </source>
</reference>
<evidence type="ECO:0000256" key="1">
    <source>
        <dbReference type="SAM" id="MobiDB-lite"/>
    </source>
</evidence>
<dbReference type="EMBL" id="HBGI01002838">
    <property type="protein sequence ID" value="CAD9240115.1"/>
    <property type="molecule type" value="Transcribed_RNA"/>
</dbReference>
<proteinExistence type="predicted"/>
<organism evidence="2">
    <name type="scientific">Erythrolobus australicus</name>
    <dbReference type="NCBI Taxonomy" id="1077150"/>
    <lineage>
        <taxon>Eukaryota</taxon>
        <taxon>Rhodophyta</taxon>
        <taxon>Bangiophyceae</taxon>
        <taxon>Porphyridiales</taxon>
        <taxon>Porphyridiaceae</taxon>
        <taxon>Erythrolobus</taxon>
    </lineage>
</organism>
<dbReference type="AlphaFoldDB" id="A0A7S1TL90"/>
<gene>
    <name evidence="2" type="ORF">EAUS1353_LOCUS1853</name>
</gene>
<accession>A0A7S1TL90</accession>
<feature type="region of interest" description="Disordered" evidence="1">
    <location>
        <begin position="1"/>
        <end position="21"/>
    </location>
</feature>
<protein>
    <submittedName>
        <fullName evidence="2">Uncharacterized protein</fullName>
    </submittedName>
</protein>